<evidence type="ECO:0000259" key="12">
    <source>
        <dbReference type="Pfam" id="PF00478"/>
    </source>
</evidence>
<name>A0AAV9XXX4_9CRYT</name>
<dbReference type="PANTHER" id="PTHR11911">
    <property type="entry name" value="INOSINE-5-MONOPHOSPHATE DEHYDROGENASE RELATED"/>
    <property type="match status" value="1"/>
</dbReference>
<evidence type="ECO:0000256" key="1">
    <source>
        <dbReference type="ARBA" id="ARBA00001958"/>
    </source>
</evidence>
<evidence type="ECO:0000256" key="9">
    <source>
        <dbReference type="PIRSR" id="PIRSR000130-1"/>
    </source>
</evidence>
<feature type="binding site" evidence="10">
    <location>
        <begin position="181"/>
        <end position="183"/>
    </location>
    <ligand>
        <name>NAD(+)</name>
        <dbReference type="ChEBI" id="CHEBI:57540"/>
    </ligand>
</feature>
<keyword evidence="14" id="KW-1185">Reference proteome</keyword>
<feature type="binding site" description="in other chain" evidence="11">
    <location>
        <position position="232"/>
    </location>
    <ligand>
        <name>K(+)</name>
        <dbReference type="ChEBI" id="CHEBI:29103"/>
        <note>ligand shared between two tetrameric partners</note>
    </ligand>
</feature>
<comment type="cofactor">
    <cofactor evidence="1">
        <name>K(+)</name>
        <dbReference type="ChEBI" id="CHEBI:29103"/>
    </cofactor>
</comment>
<dbReference type="InterPro" id="IPR015875">
    <property type="entry name" value="IMP_DH/GMP_Rdtase_CS"/>
</dbReference>
<evidence type="ECO:0000256" key="7">
    <source>
        <dbReference type="ARBA" id="ARBA00023027"/>
    </source>
</evidence>
<proteinExistence type="inferred from homology"/>
<evidence type="ECO:0000256" key="11">
    <source>
        <dbReference type="PIRSR" id="PIRSR000130-4"/>
    </source>
</evidence>
<dbReference type="InterPro" id="IPR005990">
    <property type="entry name" value="IMP_DH"/>
</dbReference>
<dbReference type="CDD" id="cd00381">
    <property type="entry name" value="IMPDH"/>
    <property type="match status" value="1"/>
</dbReference>
<dbReference type="InterPro" id="IPR001093">
    <property type="entry name" value="IMP_DH_GMPRt"/>
</dbReference>
<keyword evidence="5 11" id="KW-0630">Potassium</keyword>
<evidence type="ECO:0000256" key="3">
    <source>
        <dbReference type="ARBA" id="ARBA00022749"/>
    </source>
</evidence>
<dbReference type="FunFam" id="3.20.20.70:FF:000424">
    <property type="entry name" value="Inosine-5'-monophosphate dehydrogenase 2"/>
    <property type="match status" value="1"/>
</dbReference>
<evidence type="ECO:0000256" key="4">
    <source>
        <dbReference type="ARBA" id="ARBA00022755"/>
    </source>
</evidence>
<accession>A0AAV9XXX4</accession>
<keyword evidence="4" id="KW-0658">Purine biosynthesis</keyword>
<dbReference type="Gene3D" id="3.20.20.70">
    <property type="entry name" value="Aldolase class I"/>
    <property type="match status" value="2"/>
</dbReference>
<dbReference type="Proteomes" id="UP001311799">
    <property type="component" value="Unassembled WGS sequence"/>
</dbReference>
<organism evidence="13 14">
    <name type="scientific">Cryptosporidium xiaoi</name>
    <dbReference type="NCBI Taxonomy" id="659607"/>
    <lineage>
        <taxon>Eukaryota</taxon>
        <taxon>Sar</taxon>
        <taxon>Alveolata</taxon>
        <taxon>Apicomplexa</taxon>
        <taxon>Conoidasida</taxon>
        <taxon>Coccidia</taxon>
        <taxon>Eucoccidiorida</taxon>
        <taxon>Eimeriorina</taxon>
        <taxon>Cryptosporidiidae</taxon>
        <taxon>Cryptosporidium</taxon>
    </lineage>
</organism>
<keyword evidence="7 10" id="KW-0520">NAD</keyword>
<dbReference type="GO" id="GO:0006177">
    <property type="term" value="P:GMP biosynthetic process"/>
    <property type="evidence" value="ECO:0007669"/>
    <property type="project" value="UniProtKB-KW"/>
</dbReference>
<dbReference type="GO" id="GO:0003938">
    <property type="term" value="F:IMP dehydrogenase activity"/>
    <property type="evidence" value="ECO:0007669"/>
    <property type="project" value="UniProtKB-EC"/>
</dbReference>
<evidence type="ECO:0000256" key="10">
    <source>
        <dbReference type="PIRSR" id="PIRSR000130-3"/>
    </source>
</evidence>
<keyword evidence="3" id="KW-0332">GMP biosynthesis</keyword>
<evidence type="ECO:0000256" key="5">
    <source>
        <dbReference type="ARBA" id="ARBA00022958"/>
    </source>
</evidence>
<feature type="active site" description="Thioimidate intermediate" evidence="9">
    <location>
        <position position="237"/>
    </location>
</feature>
<comment type="similarity">
    <text evidence="2">Belongs to the IMPDH/GMPR family.</text>
</comment>
<feature type="binding site" description="in other chain" evidence="11">
    <location>
        <position position="237"/>
    </location>
    <ligand>
        <name>K(+)</name>
        <dbReference type="ChEBI" id="CHEBI:29103"/>
        <note>ligand shared between two tetrameric partners</note>
    </ligand>
</feature>
<dbReference type="AlphaFoldDB" id="A0AAV9XXX4"/>
<evidence type="ECO:0000256" key="2">
    <source>
        <dbReference type="ARBA" id="ARBA00005502"/>
    </source>
</evidence>
<comment type="catalytic activity">
    <reaction evidence="8">
        <text>IMP + NAD(+) + H2O = XMP + NADH + H(+)</text>
        <dbReference type="Rhea" id="RHEA:11708"/>
        <dbReference type="ChEBI" id="CHEBI:15377"/>
        <dbReference type="ChEBI" id="CHEBI:15378"/>
        <dbReference type="ChEBI" id="CHEBI:57464"/>
        <dbReference type="ChEBI" id="CHEBI:57540"/>
        <dbReference type="ChEBI" id="CHEBI:57945"/>
        <dbReference type="ChEBI" id="CHEBI:58053"/>
        <dbReference type="EC" id="1.1.1.205"/>
    </reaction>
</comment>
<evidence type="ECO:0000313" key="13">
    <source>
        <dbReference type="EMBL" id="KAK6589045.1"/>
    </source>
</evidence>
<evidence type="ECO:0000256" key="8">
    <source>
        <dbReference type="ARBA" id="ARBA00048028"/>
    </source>
</evidence>
<feature type="active site" description="Proton acceptor" evidence="9">
    <location>
        <position position="333"/>
    </location>
</feature>
<dbReference type="InterPro" id="IPR013785">
    <property type="entry name" value="Aldolase_TIM"/>
</dbReference>
<sequence length="418" mass="45329">MKNIGKALTFEDILLVPNYSEILPKDVNIETRLTKNIKLKLPIISAAMDTITESDMAIKMSLLGGIGIIHKNMTIERQIEEVLKVKAFNIETIKAKNRSEPKEFEDVVDASTDEMENEVDNNVKKRKKSEFSEKEIRYDRSYDNPNIDSNGKLCVGAAIGVNDMERAKALVDAGVDVIVLDSAHGHSLNVIKTLKNIKSSLNIDVIVGNVVTKEAVIELVNSGADGIKVGIGPGSICTTRIVAGVGMPQVTAIENCAEVANKFGVPIIADGGIKYSGDICKALALGASSVMLGCLLAGSKESPTELEKIGDTLYKSYRGMGSIAAMKNGSGERYFQTVNKVSKMVPEGVEGKVKYKGPLDDIIYQLVGGLRSSMGYLGCQSLRELWEKARYIEITTSGIKESHVHGLHAIKEVMNYST</sequence>
<dbReference type="EMBL" id="JAWDEY010000016">
    <property type="protein sequence ID" value="KAK6589045.1"/>
    <property type="molecule type" value="Genomic_DNA"/>
</dbReference>
<protein>
    <recommendedName>
        <fullName evidence="12">IMP dehydrogenase/GMP reductase domain-containing protein</fullName>
    </recommendedName>
</protein>
<evidence type="ECO:0000256" key="6">
    <source>
        <dbReference type="ARBA" id="ARBA00023002"/>
    </source>
</evidence>
<reference evidence="13 14" key="1">
    <citation type="submission" date="2023-10" db="EMBL/GenBank/DDBJ databases">
        <title>Comparative genomics analysis reveals potential genetic determinants of host preference in Cryptosporidium xiaoi.</title>
        <authorList>
            <person name="Xiao L."/>
            <person name="Li J."/>
        </authorList>
    </citation>
    <scope>NUCLEOTIDE SEQUENCE [LARGE SCALE GENOMIC DNA]</scope>
    <source>
        <strain evidence="13 14">52996</strain>
    </source>
</reference>
<comment type="caution">
    <text evidence="13">The sequence shown here is derived from an EMBL/GenBank/DDBJ whole genome shotgun (WGS) entry which is preliminary data.</text>
</comment>
<feature type="binding site" description="in other chain" evidence="11">
    <location>
        <position position="234"/>
    </location>
    <ligand>
        <name>K(+)</name>
        <dbReference type="ChEBI" id="CHEBI:29103"/>
        <note>ligand shared between two tetrameric partners</note>
    </ligand>
</feature>
<dbReference type="PANTHER" id="PTHR11911:SF111">
    <property type="entry name" value="INOSINE-5'-MONOPHOSPHATE DEHYDROGENASE"/>
    <property type="match status" value="1"/>
</dbReference>
<dbReference type="GO" id="GO:0006183">
    <property type="term" value="P:GTP biosynthetic process"/>
    <property type="evidence" value="ECO:0007669"/>
    <property type="project" value="TreeGrafter"/>
</dbReference>
<dbReference type="PIRSF" id="PIRSF000130">
    <property type="entry name" value="IMPDH"/>
    <property type="match status" value="1"/>
</dbReference>
<dbReference type="SMART" id="SM01240">
    <property type="entry name" value="IMPDH"/>
    <property type="match status" value="1"/>
</dbReference>
<gene>
    <name evidence="13" type="ORF">RS030_243651</name>
</gene>
<dbReference type="SUPFAM" id="SSF51412">
    <property type="entry name" value="Inosine monophosphate dehydrogenase (IMPDH)"/>
    <property type="match status" value="1"/>
</dbReference>
<keyword evidence="6" id="KW-0560">Oxidoreductase</keyword>
<dbReference type="Pfam" id="PF00478">
    <property type="entry name" value="IMPDH"/>
    <property type="match status" value="1"/>
</dbReference>
<feature type="binding site" evidence="10">
    <location>
        <begin position="230"/>
        <end position="232"/>
    </location>
    <ligand>
        <name>NAD(+)</name>
        <dbReference type="ChEBI" id="CHEBI:57540"/>
    </ligand>
</feature>
<dbReference type="PROSITE" id="PS00487">
    <property type="entry name" value="IMP_DH_GMP_RED"/>
    <property type="match status" value="1"/>
</dbReference>
<feature type="domain" description="IMP dehydrogenase/GMP reductase" evidence="12">
    <location>
        <begin position="7"/>
        <end position="405"/>
    </location>
</feature>
<evidence type="ECO:0000313" key="14">
    <source>
        <dbReference type="Proteomes" id="UP001311799"/>
    </source>
</evidence>